<comment type="subcellular location">
    <subcellularLocation>
        <location evidence="9">Cytoplasm</location>
    </subcellularLocation>
    <subcellularLocation>
        <location evidence="9">Mitochondrion</location>
    </subcellularLocation>
    <text evidence="9">Relocalizes to mitochondria after H(2)O(2) exposure.</text>
</comment>
<dbReference type="PANTHER" id="PTHR19384">
    <property type="entry name" value="NITRIC OXIDE SYNTHASE-RELATED"/>
    <property type="match status" value="1"/>
</dbReference>
<gene>
    <name evidence="9" type="primary">TAH18</name>
    <name evidence="13" type="ORF">BCV70DRAFT_154840</name>
</gene>
<keyword evidence="3 9" id="KW-0963">Cytoplasm</keyword>
<dbReference type="FunFam" id="3.40.50.80:FF:000032">
    <property type="entry name" value="NADPH-dependent diflavin oxidoreductase 1"/>
    <property type="match status" value="1"/>
</dbReference>
<dbReference type="Gene3D" id="3.40.50.80">
    <property type="entry name" value="Nucleotide-binding domain of ferredoxin-NADP reductase (FNR) module"/>
    <property type="match status" value="1"/>
</dbReference>
<comment type="catalytic activity">
    <reaction evidence="9">
        <text>2 oxidized [2Fe-2S]-[protein] + NADPH = 2 reduced [2Fe-2S]-[protein] + NADP(+) + H(+)</text>
        <dbReference type="Rhea" id="RHEA:67716"/>
        <dbReference type="Rhea" id="RHEA-COMP:17327"/>
        <dbReference type="Rhea" id="RHEA-COMP:17328"/>
        <dbReference type="ChEBI" id="CHEBI:15378"/>
        <dbReference type="ChEBI" id="CHEBI:33737"/>
        <dbReference type="ChEBI" id="CHEBI:33738"/>
        <dbReference type="ChEBI" id="CHEBI:57783"/>
        <dbReference type="ChEBI" id="CHEBI:58349"/>
    </reaction>
</comment>
<dbReference type="PROSITE" id="PS51384">
    <property type="entry name" value="FAD_FR"/>
    <property type="match status" value="1"/>
</dbReference>
<dbReference type="FunCoup" id="A0A317Y1U0">
    <property type="interactions" value="393"/>
</dbReference>
<dbReference type="InterPro" id="IPR028879">
    <property type="entry name" value="NDOR1"/>
</dbReference>
<dbReference type="SUPFAM" id="SSF52343">
    <property type="entry name" value="Ferredoxin reductase-like, C-terminal NADP-linked domain"/>
    <property type="match status" value="1"/>
</dbReference>
<evidence type="ECO:0000256" key="1">
    <source>
        <dbReference type="ARBA" id="ARBA00001917"/>
    </source>
</evidence>
<evidence type="ECO:0000313" key="13">
    <source>
        <dbReference type="EMBL" id="PWZ03531.1"/>
    </source>
</evidence>
<feature type="binding site" evidence="9">
    <location>
        <begin position="447"/>
        <end position="450"/>
    </location>
    <ligand>
        <name>FAD</name>
        <dbReference type="ChEBI" id="CHEBI:57692"/>
    </ligand>
</feature>
<comment type="caution">
    <text evidence="9">Lacks conserved residue(s) required for the propagation of feature annotation.</text>
</comment>
<evidence type="ECO:0000256" key="9">
    <source>
        <dbReference type="HAMAP-Rule" id="MF_03178"/>
    </source>
</evidence>
<feature type="binding site" evidence="9">
    <location>
        <position position="676"/>
    </location>
    <ligand>
        <name>FAD</name>
        <dbReference type="ChEBI" id="CHEBI:57692"/>
    </ligand>
</feature>
<evidence type="ECO:0000259" key="12">
    <source>
        <dbReference type="PROSITE" id="PS51384"/>
    </source>
</evidence>
<dbReference type="Proteomes" id="UP000246740">
    <property type="component" value="Unassembled WGS sequence"/>
</dbReference>
<feature type="binding site" evidence="9">
    <location>
        <begin position="595"/>
        <end position="596"/>
    </location>
    <ligand>
        <name>NADP(+)</name>
        <dbReference type="ChEBI" id="CHEBI:58349"/>
    </ligand>
</feature>
<feature type="binding site" evidence="9">
    <location>
        <position position="536"/>
    </location>
    <ligand>
        <name>NADP(+)</name>
        <dbReference type="ChEBI" id="CHEBI:58349"/>
    </ligand>
</feature>
<feature type="domain" description="Flavodoxin-like" evidence="11">
    <location>
        <begin position="28"/>
        <end position="172"/>
    </location>
</feature>
<dbReference type="GO" id="GO:0005739">
    <property type="term" value="C:mitochondrion"/>
    <property type="evidence" value="ECO:0007669"/>
    <property type="project" value="UniProtKB-SubCell"/>
</dbReference>
<dbReference type="GO" id="GO:0050660">
    <property type="term" value="F:flavin adenine dinucleotide binding"/>
    <property type="evidence" value="ECO:0007669"/>
    <property type="project" value="UniProtKB-UniRule"/>
</dbReference>
<evidence type="ECO:0000313" key="14">
    <source>
        <dbReference type="Proteomes" id="UP000246740"/>
    </source>
</evidence>
<proteinExistence type="inferred from homology"/>
<evidence type="ECO:0000256" key="3">
    <source>
        <dbReference type="ARBA" id="ARBA00022490"/>
    </source>
</evidence>
<dbReference type="PROSITE" id="PS50902">
    <property type="entry name" value="FLAVODOXIN_LIKE"/>
    <property type="match status" value="1"/>
</dbReference>
<dbReference type="InterPro" id="IPR001433">
    <property type="entry name" value="OxRdtase_FAD/NAD-bd"/>
</dbReference>
<comment type="similarity">
    <text evidence="9">In the C-terminal section; belongs to the flavoprotein pyridine nucleotide cytochrome reductase family.</text>
</comment>
<feature type="binding site" evidence="9">
    <location>
        <begin position="34"/>
        <end position="39"/>
    </location>
    <ligand>
        <name>FMN</name>
        <dbReference type="ChEBI" id="CHEBI:58210"/>
    </ligand>
</feature>
<comment type="similarity">
    <text evidence="9">Belongs to the NADPH-dependent diflavin oxidoreductase NDOR1 family.</text>
</comment>
<comment type="cofactor">
    <cofactor evidence="1 9">
        <name>FMN</name>
        <dbReference type="ChEBI" id="CHEBI:58210"/>
    </cofactor>
</comment>
<evidence type="ECO:0000259" key="11">
    <source>
        <dbReference type="PROSITE" id="PS50902"/>
    </source>
</evidence>
<feature type="binding site" evidence="9">
    <location>
        <begin position="119"/>
        <end position="128"/>
    </location>
    <ligand>
        <name>FMN</name>
        <dbReference type="ChEBI" id="CHEBI:58210"/>
    </ligand>
</feature>
<feature type="binding site" evidence="9">
    <location>
        <begin position="601"/>
        <end position="605"/>
    </location>
    <ligand>
        <name>NADP(+)</name>
        <dbReference type="ChEBI" id="CHEBI:58349"/>
    </ligand>
</feature>
<dbReference type="HAMAP" id="MF_03178">
    <property type="entry name" value="NDOR1"/>
    <property type="match status" value="1"/>
</dbReference>
<dbReference type="EMBL" id="KZ819188">
    <property type="protein sequence ID" value="PWZ03531.1"/>
    <property type="molecule type" value="Genomic_DNA"/>
</dbReference>
<feature type="binding site" evidence="9">
    <location>
        <begin position="496"/>
        <end position="499"/>
    </location>
    <ligand>
        <name>FAD</name>
        <dbReference type="ChEBI" id="CHEBI:57692"/>
    </ligand>
</feature>
<evidence type="ECO:0000256" key="4">
    <source>
        <dbReference type="ARBA" id="ARBA00022630"/>
    </source>
</evidence>
<evidence type="ECO:0000256" key="10">
    <source>
        <dbReference type="SAM" id="MobiDB-lite"/>
    </source>
</evidence>
<feature type="binding site" evidence="9">
    <location>
        <position position="417"/>
    </location>
    <ligand>
        <name>FAD</name>
        <dbReference type="ChEBI" id="CHEBI:57692"/>
    </ligand>
</feature>
<dbReference type="Pfam" id="PF00175">
    <property type="entry name" value="NAD_binding_1"/>
    <property type="match status" value="1"/>
</dbReference>
<feature type="binding site" evidence="9">
    <location>
        <position position="154"/>
    </location>
    <ligand>
        <name>FMN</name>
        <dbReference type="ChEBI" id="CHEBI:58210"/>
    </ligand>
</feature>
<dbReference type="AlphaFoldDB" id="A0A317Y1U0"/>
<comment type="cofactor">
    <cofactor evidence="2 9">
        <name>FAD</name>
        <dbReference type="ChEBI" id="CHEBI:57692"/>
    </cofactor>
</comment>
<dbReference type="SUPFAM" id="SSF63380">
    <property type="entry name" value="Riboflavin synthase domain-like"/>
    <property type="match status" value="1"/>
</dbReference>
<dbReference type="InterPro" id="IPR023173">
    <property type="entry name" value="NADPH_Cyt_P450_Rdtase_alpha"/>
</dbReference>
<dbReference type="GO" id="GO:0050661">
    <property type="term" value="F:NADP binding"/>
    <property type="evidence" value="ECO:0007669"/>
    <property type="project" value="UniProtKB-UniRule"/>
</dbReference>
<evidence type="ECO:0000256" key="6">
    <source>
        <dbReference type="ARBA" id="ARBA00022827"/>
    </source>
</evidence>
<comment type="subunit">
    <text evidence="9">Interacts with DRE2; as part of the cytosolic iron-sulfur (Fe-S) protein assembly (CIA) machinery.</text>
</comment>
<dbReference type="InterPro" id="IPR003097">
    <property type="entry name" value="CysJ-like_FAD-binding"/>
</dbReference>
<dbReference type="GO" id="GO:0016651">
    <property type="term" value="F:oxidoreductase activity, acting on NAD(P)H"/>
    <property type="evidence" value="ECO:0007669"/>
    <property type="project" value="UniProtKB-UniRule"/>
</dbReference>
<dbReference type="InterPro" id="IPR001094">
    <property type="entry name" value="Flavdoxin-like"/>
</dbReference>
<keyword evidence="14" id="KW-1185">Reference proteome</keyword>
<dbReference type="GO" id="GO:0010181">
    <property type="term" value="F:FMN binding"/>
    <property type="evidence" value="ECO:0007669"/>
    <property type="project" value="UniProtKB-UniRule"/>
</dbReference>
<dbReference type="PANTHER" id="PTHR19384:SF10">
    <property type="entry name" value="NADPH-DEPENDENT DIFLAVIN OXIDOREDUCTASE 1"/>
    <property type="match status" value="1"/>
</dbReference>
<feature type="domain" description="FAD-binding FR-type" evidence="12">
    <location>
        <begin position="225"/>
        <end position="523"/>
    </location>
</feature>
<dbReference type="OrthoDB" id="1856718at2759"/>
<dbReference type="InterPro" id="IPR029039">
    <property type="entry name" value="Flavoprotein-like_sf"/>
</dbReference>
<dbReference type="GO" id="GO:0160246">
    <property type="term" value="F:NADPH-iron-sulfur [2Fe-2S] protein oxidoreductase activity"/>
    <property type="evidence" value="ECO:0007669"/>
    <property type="project" value="InterPro"/>
</dbReference>
<name>A0A317Y1U0_9BASI</name>
<organism evidence="13 14">
    <name type="scientific">Testicularia cyperi</name>
    <dbReference type="NCBI Taxonomy" id="1882483"/>
    <lineage>
        <taxon>Eukaryota</taxon>
        <taxon>Fungi</taxon>
        <taxon>Dikarya</taxon>
        <taxon>Basidiomycota</taxon>
        <taxon>Ustilaginomycotina</taxon>
        <taxon>Ustilaginomycetes</taxon>
        <taxon>Ustilaginales</taxon>
        <taxon>Anthracoideaceae</taxon>
        <taxon>Testicularia</taxon>
    </lineage>
</organism>
<comment type="function">
    <text evidence="9">NADPH-dependent reductase which is a central component of the cytosolic iron-sulfur (Fe-S) protein assembly (CIA) machinery. Transfers electrons from NADPH via its FAD and FMN prosthetic groups to the [2Fe-2S] cluster of DRE2, another key component of the CIA machinery. In turn, this reduced cluster provides electrons for assembly of cytosolic iron-sulfur cluster proteins. Positively controls H(2)O(2)-induced cell death.</text>
</comment>
<dbReference type="GO" id="GO:0005829">
    <property type="term" value="C:cytosol"/>
    <property type="evidence" value="ECO:0007669"/>
    <property type="project" value="TreeGrafter"/>
</dbReference>
<keyword evidence="5 9" id="KW-0288">FMN</keyword>
<evidence type="ECO:0000256" key="5">
    <source>
        <dbReference type="ARBA" id="ARBA00022643"/>
    </source>
</evidence>
<dbReference type="InParanoid" id="A0A317Y1U0"/>
<comment type="similarity">
    <text evidence="9">In the N-terminal section; belongs to the flavodoxin family.</text>
</comment>
<dbReference type="PRINTS" id="PR00371">
    <property type="entry name" value="FPNCR"/>
</dbReference>
<dbReference type="Gene3D" id="3.40.50.360">
    <property type="match status" value="1"/>
</dbReference>
<keyword evidence="4 9" id="KW-0285">Flavoprotein</keyword>
<dbReference type="PRINTS" id="PR00369">
    <property type="entry name" value="FLAVODOXIN"/>
</dbReference>
<dbReference type="InterPro" id="IPR017927">
    <property type="entry name" value="FAD-bd_FR_type"/>
</dbReference>
<dbReference type="Pfam" id="PF00667">
    <property type="entry name" value="FAD_binding_1"/>
    <property type="match status" value="1"/>
</dbReference>
<dbReference type="InterPro" id="IPR039261">
    <property type="entry name" value="FNR_nucleotide-bd"/>
</dbReference>
<dbReference type="EC" id="1.18.1.-" evidence="9"/>
<evidence type="ECO:0000256" key="8">
    <source>
        <dbReference type="ARBA" id="ARBA00023002"/>
    </source>
</evidence>
<dbReference type="Gene3D" id="1.20.990.10">
    <property type="entry name" value="NADPH-cytochrome p450 Reductase, Chain A, domain 3"/>
    <property type="match status" value="1"/>
</dbReference>
<keyword evidence="9" id="KW-0496">Mitochondrion</keyword>
<evidence type="ECO:0000256" key="2">
    <source>
        <dbReference type="ARBA" id="ARBA00001974"/>
    </source>
</evidence>
<keyword evidence="7 9" id="KW-0521">NADP</keyword>
<dbReference type="Pfam" id="PF00258">
    <property type="entry name" value="Flavodoxin_1"/>
    <property type="match status" value="1"/>
</dbReference>
<dbReference type="InterPro" id="IPR001709">
    <property type="entry name" value="Flavoprot_Pyr_Nucl_cyt_Rdtase"/>
</dbReference>
<dbReference type="InterPro" id="IPR008254">
    <property type="entry name" value="Flavodoxin/NO_synth"/>
</dbReference>
<dbReference type="SUPFAM" id="SSF52218">
    <property type="entry name" value="Flavoproteins"/>
    <property type="match status" value="1"/>
</dbReference>
<keyword evidence="6 9" id="KW-0274">FAD</keyword>
<dbReference type="InterPro" id="IPR017938">
    <property type="entry name" value="Riboflavin_synthase-like_b-brl"/>
</dbReference>
<evidence type="ECO:0000256" key="7">
    <source>
        <dbReference type="ARBA" id="ARBA00022857"/>
    </source>
</evidence>
<feature type="binding site" evidence="9">
    <location>
        <begin position="81"/>
        <end position="84"/>
    </location>
    <ligand>
        <name>FMN</name>
        <dbReference type="ChEBI" id="CHEBI:58210"/>
    </ligand>
</feature>
<sequence length="677" mass="76000">MSAKPIASGSRPRAHEEAVVEDLADRRVTILYMTQSGTAEDVASRIARQATRKRYRVTISDVADYDVTDLVDEPIVLFVVATTGQGEFPTSSLPFWNLLLRKNLPRDILSDVSFAAFGLGDSSYARYCWPVRLLSRRLEHLGAAKLVEHGEGDDMHYLGIEGTLTPWLEQLWSQLDTLMPLPLGITEISRDEVLAPSTRIDVVDQNGTASTGNAHEDLTGHLKSIGWQTLKLVTNQRMTAKDHFQDVRLLEFLRPGLGSSEAPSALRQNGHESETRPLSLSAQDNGHVFPTTQFHYEPGDVLCLHPVNDATAVHEMLDRLDLSRSTLIKLSGPSVPITVPQDLLLTLHDLFAYHLDFTAVPKRSFFEQIRLFSPPSSLEREKLDEYCGIYPPGELAKGDVNPQDGVDEMFEYAQRPRRTIKEVLEEFKSIKIPIEHVADVFPWIKPREFSIASCTDYTTDKFQDDLARVDAGGQDKIQLAVAIVKYRTRLRKPRTGLCTRWLSSLSSGMQVPVRLKRGYLQLPPRDSSLILVGPGTGCAPLRSLVLDRLSSSSTSRPDIYLYLGFRYRAKDFLFGPDWSHLSKSHTNLNVSIAFSRDADEKVYVQDLVRADGAKLWDAIIHQNAYIIVAGASGRMPEHVKDAFVQIAKAQASFDDNQATRFLDTLERQGRWQEECWS</sequence>
<keyword evidence="8 9" id="KW-0560">Oxidoreductase</keyword>
<accession>A0A317Y1U0</accession>
<dbReference type="GO" id="GO:0016226">
    <property type="term" value="P:iron-sulfur cluster assembly"/>
    <property type="evidence" value="ECO:0007669"/>
    <property type="project" value="UniProtKB-UniRule"/>
</dbReference>
<feature type="region of interest" description="Disordered" evidence="10">
    <location>
        <begin position="260"/>
        <end position="284"/>
    </location>
</feature>
<dbReference type="Gene3D" id="2.40.30.10">
    <property type="entry name" value="Translation factors"/>
    <property type="match status" value="1"/>
</dbReference>
<dbReference type="STRING" id="1882483.A0A317Y1U0"/>
<protein>
    <recommendedName>
        <fullName evidence="9">NADPH-dependent diflavin oxidoreductase 1</fullName>
        <ecNumber evidence="9">1.18.1.-</ecNumber>
    </recommendedName>
    <alternativeName>
        <fullName evidence="9">NADPH-dependent FMN and FAD-containing oxidoreductase</fullName>
    </alternativeName>
</protein>
<reference evidence="13 14" key="1">
    <citation type="journal article" date="2018" name="Mol. Biol. Evol.">
        <title>Broad Genomic Sampling Reveals a Smut Pathogenic Ancestry of the Fungal Clade Ustilaginomycotina.</title>
        <authorList>
            <person name="Kijpornyongpan T."/>
            <person name="Mondo S.J."/>
            <person name="Barry K."/>
            <person name="Sandor L."/>
            <person name="Lee J."/>
            <person name="Lipzen A."/>
            <person name="Pangilinan J."/>
            <person name="LaButti K."/>
            <person name="Hainaut M."/>
            <person name="Henrissat B."/>
            <person name="Grigoriev I.V."/>
            <person name="Spatafora J.W."/>
            <person name="Aime M.C."/>
        </authorList>
    </citation>
    <scope>NUCLEOTIDE SEQUENCE [LARGE SCALE GENOMIC DNA]</scope>
    <source>
        <strain evidence="13 14">MCA 3645</strain>
    </source>
</reference>